<dbReference type="Gene3D" id="3.40.30.10">
    <property type="entry name" value="Glutaredoxin"/>
    <property type="match status" value="1"/>
</dbReference>
<dbReference type="Gene3D" id="1.20.1050.10">
    <property type="match status" value="1"/>
</dbReference>
<evidence type="ECO:0000259" key="1">
    <source>
        <dbReference type="PROSITE" id="PS50404"/>
    </source>
</evidence>
<sequence length="248" mass="27944">MTQTNNNVLYYNPGSVFSNVGVLLLCQKGVQDQFELRPIQMGVDNISPWYIKLNPKGQVPTLVHHGKPIPDTLAIANYLDDQFKPSIFAADDVQVVALIERWRQVRVLSLLSGKKTASQDVSQMAATLENSRRQVEEYAKSNPELAEAYKIRLDVHDDRSKILIDHGTYMTHKEGLDQLLDDTEKALSDNHGKLLAGRDQSAADAYAVGILHWLKSKLDKNILQSRPCTKRYYEEQAASSSFINAFKK</sequence>
<dbReference type="PANTHER" id="PTHR45374:SF1">
    <property type="entry name" value="GLUTATHIONE S-TRANSFERASE TCHQD"/>
    <property type="match status" value="1"/>
</dbReference>
<dbReference type="PROSITE" id="PS50404">
    <property type="entry name" value="GST_NTER"/>
    <property type="match status" value="1"/>
</dbReference>
<accession>A0AAN7D7F4</accession>
<keyword evidence="3" id="KW-1185">Reference proteome</keyword>
<organism evidence="2 3">
    <name type="scientific">Mucor velutinosus</name>
    <dbReference type="NCBI Taxonomy" id="708070"/>
    <lineage>
        <taxon>Eukaryota</taxon>
        <taxon>Fungi</taxon>
        <taxon>Fungi incertae sedis</taxon>
        <taxon>Mucoromycota</taxon>
        <taxon>Mucoromycotina</taxon>
        <taxon>Mucoromycetes</taxon>
        <taxon>Mucorales</taxon>
        <taxon>Mucorineae</taxon>
        <taxon>Mucoraceae</taxon>
        <taxon>Mucor</taxon>
    </lineage>
</organism>
<dbReference type="SUPFAM" id="SSF52833">
    <property type="entry name" value="Thioredoxin-like"/>
    <property type="match status" value="1"/>
</dbReference>
<comment type="caution">
    <text evidence="2">The sequence shown here is derived from an EMBL/GenBank/DDBJ whole genome shotgun (WGS) entry which is preliminary data.</text>
</comment>
<reference evidence="2 3" key="1">
    <citation type="submission" date="2022-11" db="EMBL/GenBank/DDBJ databases">
        <title>Mucor velutinosus strain NIH1002 WGS.</title>
        <authorList>
            <person name="Subramanian P."/>
            <person name="Mullikin J.C."/>
            <person name="Segre J.A."/>
            <person name="Zelazny A.M."/>
        </authorList>
    </citation>
    <scope>NUCLEOTIDE SEQUENCE [LARGE SCALE GENOMIC DNA]</scope>
    <source>
        <strain evidence="2 3">NIH1002</strain>
    </source>
</reference>
<dbReference type="GO" id="GO:0004364">
    <property type="term" value="F:glutathione transferase activity"/>
    <property type="evidence" value="ECO:0007669"/>
    <property type="project" value="InterPro"/>
</dbReference>
<feature type="domain" description="GST N-terminal" evidence="1">
    <location>
        <begin position="5"/>
        <end position="87"/>
    </location>
</feature>
<evidence type="ECO:0000313" key="3">
    <source>
        <dbReference type="Proteomes" id="UP001304243"/>
    </source>
</evidence>
<dbReference type="Pfam" id="PF13417">
    <property type="entry name" value="GST_N_3"/>
    <property type="match status" value="1"/>
</dbReference>
<gene>
    <name evidence="2" type="ORF">ATC70_002933</name>
</gene>
<dbReference type="InterPro" id="IPR036282">
    <property type="entry name" value="Glutathione-S-Trfase_C_sf"/>
</dbReference>
<dbReference type="InterPro" id="IPR036249">
    <property type="entry name" value="Thioredoxin-like_sf"/>
</dbReference>
<dbReference type="InterPro" id="IPR044617">
    <property type="entry name" value="TCHQD"/>
</dbReference>
<dbReference type="EMBL" id="JASEJX010000021">
    <property type="protein sequence ID" value="KAK4512237.1"/>
    <property type="molecule type" value="Genomic_DNA"/>
</dbReference>
<name>A0AAN7D7F4_9FUNG</name>
<protein>
    <recommendedName>
        <fullName evidence="1">GST N-terminal domain-containing protein</fullName>
    </recommendedName>
</protein>
<dbReference type="GeneID" id="89946635"/>
<dbReference type="RefSeq" id="XP_064678903.1">
    <property type="nucleotide sequence ID" value="XM_064822303.1"/>
</dbReference>
<dbReference type="AlphaFoldDB" id="A0AAN7D7F4"/>
<dbReference type="CDD" id="cd00570">
    <property type="entry name" value="GST_N_family"/>
    <property type="match status" value="1"/>
</dbReference>
<dbReference type="PANTHER" id="PTHR45374">
    <property type="entry name" value="GLUTATHIONE S-TRANSFERASE TCHQD"/>
    <property type="match status" value="1"/>
</dbReference>
<proteinExistence type="predicted"/>
<evidence type="ECO:0000313" key="2">
    <source>
        <dbReference type="EMBL" id="KAK4512237.1"/>
    </source>
</evidence>
<dbReference type="InterPro" id="IPR004045">
    <property type="entry name" value="Glutathione_S-Trfase_N"/>
</dbReference>
<dbReference type="SUPFAM" id="SSF47616">
    <property type="entry name" value="GST C-terminal domain-like"/>
    <property type="match status" value="1"/>
</dbReference>
<dbReference type="Proteomes" id="UP001304243">
    <property type="component" value="Unassembled WGS sequence"/>
</dbReference>